<dbReference type="SUPFAM" id="SSF57667">
    <property type="entry name" value="beta-beta-alpha zinc fingers"/>
    <property type="match status" value="1"/>
</dbReference>
<dbReference type="SMART" id="SM00355">
    <property type="entry name" value="ZnF_C2H2"/>
    <property type="match status" value="2"/>
</dbReference>
<feature type="compositionally biased region" description="Basic and acidic residues" evidence="12">
    <location>
        <begin position="58"/>
        <end position="72"/>
    </location>
</feature>
<feature type="domain" description="C2H2-type" evidence="13">
    <location>
        <begin position="36"/>
        <end position="63"/>
    </location>
</feature>
<name>A0A852JFR1_9PICI</name>
<evidence type="ECO:0000313" key="14">
    <source>
        <dbReference type="EMBL" id="NXX51990.1"/>
    </source>
</evidence>
<comment type="subcellular location">
    <subcellularLocation>
        <location evidence="1">Nucleus</location>
    </subcellularLocation>
</comment>
<evidence type="ECO:0000256" key="3">
    <source>
        <dbReference type="ARBA" id="ARBA00022723"/>
    </source>
</evidence>
<keyword evidence="10" id="KW-0539">Nucleus</keyword>
<evidence type="ECO:0000256" key="7">
    <source>
        <dbReference type="ARBA" id="ARBA00023015"/>
    </source>
</evidence>
<evidence type="ECO:0000256" key="2">
    <source>
        <dbReference type="ARBA" id="ARBA00006991"/>
    </source>
</evidence>
<dbReference type="OrthoDB" id="3437960at2759"/>
<keyword evidence="3" id="KW-0479">Metal-binding</keyword>
<dbReference type="FunFam" id="3.30.160.60:FF:000508">
    <property type="entry name" value="Myeloid zinc finger 1"/>
    <property type="match status" value="1"/>
</dbReference>
<keyword evidence="15" id="KW-1185">Reference proteome</keyword>
<evidence type="ECO:0000256" key="1">
    <source>
        <dbReference type="ARBA" id="ARBA00004123"/>
    </source>
</evidence>
<dbReference type="Gene3D" id="3.30.160.60">
    <property type="entry name" value="Classic Zinc Finger"/>
    <property type="match status" value="2"/>
</dbReference>
<dbReference type="FunFam" id="3.30.160.60:FF:001270">
    <property type="entry name" value="zinc finger protein 583 isoform X1"/>
    <property type="match status" value="1"/>
</dbReference>
<dbReference type="PROSITE" id="PS50157">
    <property type="entry name" value="ZINC_FINGER_C2H2_2"/>
    <property type="match status" value="2"/>
</dbReference>
<dbReference type="PANTHER" id="PTHR23235:SF142">
    <property type="entry name" value="ZINC FINGER PROTEIN 384"/>
    <property type="match status" value="1"/>
</dbReference>
<accession>A0A852JFR1</accession>
<keyword evidence="9" id="KW-0804">Transcription</keyword>
<dbReference type="GO" id="GO:0000981">
    <property type="term" value="F:DNA-binding transcription factor activity, RNA polymerase II-specific"/>
    <property type="evidence" value="ECO:0007669"/>
    <property type="project" value="TreeGrafter"/>
</dbReference>
<dbReference type="GO" id="GO:0000978">
    <property type="term" value="F:RNA polymerase II cis-regulatory region sequence-specific DNA binding"/>
    <property type="evidence" value="ECO:0007669"/>
    <property type="project" value="TreeGrafter"/>
</dbReference>
<evidence type="ECO:0000256" key="4">
    <source>
        <dbReference type="ARBA" id="ARBA00022737"/>
    </source>
</evidence>
<evidence type="ECO:0000256" key="8">
    <source>
        <dbReference type="ARBA" id="ARBA00023125"/>
    </source>
</evidence>
<evidence type="ECO:0000256" key="6">
    <source>
        <dbReference type="ARBA" id="ARBA00022833"/>
    </source>
</evidence>
<reference evidence="14" key="1">
    <citation type="submission" date="2020-02" db="EMBL/GenBank/DDBJ databases">
        <title>Bird 10,000 Genomes (B10K) Project - Family phase.</title>
        <authorList>
            <person name="Zhang G."/>
        </authorList>
    </citation>
    <scope>NUCLEOTIDE SEQUENCE</scope>
    <source>
        <strain evidence="14">B10K-DU-002-37</strain>
        <tissue evidence="14">Muscle</tissue>
    </source>
</reference>
<evidence type="ECO:0000256" key="5">
    <source>
        <dbReference type="ARBA" id="ARBA00022771"/>
    </source>
</evidence>
<evidence type="ECO:0000256" key="9">
    <source>
        <dbReference type="ARBA" id="ARBA00023163"/>
    </source>
</evidence>
<evidence type="ECO:0000256" key="10">
    <source>
        <dbReference type="ARBA" id="ARBA00023242"/>
    </source>
</evidence>
<protein>
    <submittedName>
        <fullName evidence="14">ZN629 protein</fullName>
    </submittedName>
</protein>
<sequence length="72" mass="8194">VHTGERPYVCDDCGKSFTQRSNLAQHRRTHTGQKPFTCPKCGKSFNRNSNLTRHIRTHTRDQPTPKDSEIGG</sequence>
<keyword evidence="5 11" id="KW-0863">Zinc-finger</keyword>
<evidence type="ECO:0000256" key="11">
    <source>
        <dbReference type="PROSITE-ProRule" id="PRU00042"/>
    </source>
</evidence>
<dbReference type="InterPro" id="IPR036236">
    <property type="entry name" value="Znf_C2H2_sf"/>
</dbReference>
<dbReference type="GO" id="GO:0042802">
    <property type="term" value="F:identical protein binding"/>
    <property type="evidence" value="ECO:0007669"/>
    <property type="project" value="UniProtKB-ARBA"/>
</dbReference>
<dbReference type="AlphaFoldDB" id="A0A852JFR1"/>
<gene>
    <name evidence="14" type="primary">Znf629_2</name>
    <name evidence="14" type="ORF">TRILEU_R15236</name>
</gene>
<proteinExistence type="inferred from homology"/>
<comment type="caution">
    <text evidence="14">The sequence shown here is derived from an EMBL/GenBank/DDBJ whole genome shotgun (WGS) entry which is preliminary data.</text>
</comment>
<dbReference type="GO" id="GO:0005634">
    <property type="term" value="C:nucleus"/>
    <property type="evidence" value="ECO:0007669"/>
    <property type="project" value="UniProtKB-SubCell"/>
</dbReference>
<evidence type="ECO:0000259" key="13">
    <source>
        <dbReference type="PROSITE" id="PS50157"/>
    </source>
</evidence>
<dbReference type="Pfam" id="PF13465">
    <property type="entry name" value="zf-H2C2_2"/>
    <property type="match status" value="1"/>
</dbReference>
<organism evidence="14 15">
    <name type="scientific">Tricholaema leucomelas</name>
    <name type="common">pied barbet</name>
    <dbReference type="NCBI Taxonomy" id="240729"/>
    <lineage>
        <taxon>Eukaryota</taxon>
        <taxon>Metazoa</taxon>
        <taxon>Chordata</taxon>
        <taxon>Craniata</taxon>
        <taxon>Vertebrata</taxon>
        <taxon>Euteleostomi</taxon>
        <taxon>Archelosauria</taxon>
        <taxon>Archosauria</taxon>
        <taxon>Dinosauria</taxon>
        <taxon>Saurischia</taxon>
        <taxon>Theropoda</taxon>
        <taxon>Coelurosauria</taxon>
        <taxon>Aves</taxon>
        <taxon>Neognathae</taxon>
        <taxon>Neoaves</taxon>
        <taxon>Telluraves</taxon>
        <taxon>Coraciimorphae</taxon>
        <taxon>Piciformes</taxon>
        <taxon>Lybiidae</taxon>
        <taxon>Tricholaema lacrymosa</taxon>
    </lineage>
</organism>
<keyword evidence="6" id="KW-0862">Zinc</keyword>
<feature type="domain" description="C2H2-type" evidence="13">
    <location>
        <begin position="8"/>
        <end position="35"/>
    </location>
</feature>
<keyword evidence="4" id="KW-0677">Repeat</keyword>
<dbReference type="Proteomes" id="UP000627253">
    <property type="component" value="Unassembled WGS sequence"/>
</dbReference>
<dbReference type="PANTHER" id="PTHR23235">
    <property type="entry name" value="KRUEPPEL-LIKE TRANSCRIPTION FACTOR"/>
    <property type="match status" value="1"/>
</dbReference>
<evidence type="ECO:0000313" key="15">
    <source>
        <dbReference type="Proteomes" id="UP000627253"/>
    </source>
</evidence>
<dbReference type="EMBL" id="WAAF01062370">
    <property type="protein sequence ID" value="NXX51990.1"/>
    <property type="molecule type" value="Genomic_DNA"/>
</dbReference>
<dbReference type="InterPro" id="IPR013087">
    <property type="entry name" value="Znf_C2H2_type"/>
</dbReference>
<feature type="non-terminal residue" evidence="14">
    <location>
        <position position="72"/>
    </location>
</feature>
<keyword evidence="8" id="KW-0238">DNA-binding</keyword>
<keyword evidence="7" id="KW-0805">Transcription regulation</keyword>
<evidence type="ECO:0000256" key="12">
    <source>
        <dbReference type="SAM" id="MobiDB-lite"/>
    </source>
</evidence>
<comment type="similarity">
    <text evidence="2">Belongs to the krueppel C2H2-type zinc-finger protein family.</text>
</comment>
<dbReference type="PROSITE" id="PS00028">
    <property type="entry name" value="ZINC_FINGER_C2H2_1"/>
    <property type="match status" value="2"/>
</dbReference>
<dbReference type="GO" id="GO:0008270">
    <property type="term" value="F:zinc ion binding"/>
    <property type="evidence" value="ECO:0007669"/>
    <property type="project" value="UniProtKB-KW"/>
</dbReference>
<feature type="non-terminal residue" evidence="14">
    <location>
        <position position="1"/>
    </location>
</feature>
<feature type="region of interest" description="Disordered" evidence="12">
    <location>
        <begin position="47"/>
        <end position="72"/>
    </location>
</feature>